<dbReference type="Proteomes" id="UP000295636">
    <property type="component" value="Unassembled WGS sequence"/>
</dbReference>
<keyword evidence="5" id="KW-1185">Reference proteome</keyword>
<dbReference type="EMBL" id="SMRT01000016">
    <property type="protein sequence ID" value="TDF93442.1"/>
    <property type="molecule type" value="Genomic_DNA"/>
</dbReference>
<evidence type="ECO:0000313" key="4">
    <source>
        <dbReference type="EMBL" id="TDF93442.1"/>
    </source>
</evidence>
<dbReference type="SUPFAM" id="SSF51735">
    <property type="entry name" value="NAD(P)-binding Rossmann-fold domains"/>
    <property type="match status" value="1"/>
</dbReference>
<dbReference type="GO" id="GO:0000166">
    <property type="term" value="F:nucleotide binding"/>
    <property type="evidence" value="ECO:0007669"/>
    <property type="project" value="InterPro"/>
</dbReference>
<dbReference type="InterPro" id="IPR000683">
    <property type="entry name" value="Gfo/Idh/MocA-like_OxRdtase_N"/>
</dbReference>
<evidence type="ECO:0000313" key="5">
    <source>
        <dbReference type="Proteomes" id="UP000295636"/>
    </source>
</evidence>
<proteinExistence type="predicted"/>
<dbReference type="InterPro" id="IPR050463">
    <property type="entry name" value="Gfo/Idh/MocA_oxidrdct_glycsds"/>
</dbReference>
<organism evidence="4 5">
    <name type="scientific">Paenibacillus piri</name>
    <dbReference type="NCBI Taxonomy" id="2547395"/>
    <lineage>
        <taxon>Bacteria</taxon>
        <taxon>Bacillati</taxon>
        <taxon>Bacillota</taxon>
        <taxon>Bacilli</taxon>
        <taxon>Bacillales</taxon>
        <taxon>Paenibacillaceae</taxon>
        <taxon>Paenibacillus</taxon>
    </lineage>
</organism>
<dbReference type="PANTHER" id="PTHR43818:SF11">
    <property type="entry name" value="BCDNA.GH03377"/>
    <property type="match status" value="1"/>
</dbReference>
<dbReference type="RefSeq" id="WP_133233797.1">
    <property type="nucleotide sequence ID" value="NZ_SMRT01000016.1"/>
</dbReference>
<dbReference type="Pfam" id="PF01408">
    <property type="entry name" value="GFO_IDH_MocA"/>
    <property type="match status" value="1"/>
</dbReference>
<gene>
    <name evidence="4" type="ORF">E1757_26250</name>
</gene>
<dbReference type="OrthoDB" id="9815825at2"/>
<accession>A0A4R5KEQ4</accession>
<dbReference type="Gene3D" id="3.30.360.10">
    <property type="entry name" value="Dihydrodipicolinate Reductase, domain 2"/>
    <property type="match status" value="1"/>
</dbReference>
<dbReference type="Pfam" id="PF22725">
    <property type="entry name" value="GFO_IDH_MocA_C3"/>
    <property type="match status" value="1"/>
</dbReference>
<protein>
    <submittedName>
        <fullName evidence="4">Gfo/Idh/MocA family oxidoreductase</fullName>
    </submittedName>
</protein>
<evidence type="ECO:0000259" key="2">
    <source>
        <dbReference type="Pfam" id="PF01408"/>
    </source>
</evidence>
<feature type="domain" description="GFO/IDH/MocA-like oxidoreductase" evidence="3">
    <location>
        <begin position="131"/>
        <end position="249"/>
    </location>
</feature>
<dbReference type="AlphaFoldDB" id="A0A4R5KEQ4"/>
<dbReference type="PANTHER" id="PTHR43818">
    <property type="entry name" value="BCDNA.GH03377"/>
    <property type="match status" value="1"/>
</dbReference>
<evidence type="ECO:0000256" key="1">
    <source>
        <dbReference type="ARBA" id="ARBA00023002"/>
    </source>
</evidence>
<comment type="caution">
    <text evidence="4">The sequence shown here is derived from an EMBL/GenBank/DDBJ whole genome shotgun (WGS) entry which is preliminary data.</text>
</comment>
<dbReference type="SUPFAM" id="SSF55347">
    <property type="entry name" value="Glyceraldehyde-3-phosphate dehydrogenase-like, C-terminal domain"/>
    <property type="match status" value="1"/>
</dbReference>
<name>A0A4R5KEQ4_9BACL</name>
<dbReference type="GO" id="GO:0016491">
    <property type="term" value="F:oxidoreductase activity"/>
    <property type="evidence" value="ECO:0007669"/>
    <property type="project" value="UniProtKB-KW"/>
</dbReference>
<dbReference type="InterPro" id="IPR036291">
    <property type="entry name" value="NAD(P)-bd_dom_sf"/>
</dbReference>
<feature type="domain" description="Gfo/Idh/MocA-like oxidoreductase N-terminal" evidence="2">
    <location>
        <begin position="4"/>
        <end position="119"/>
    </location>
</feature>
<dbReference type="Gene3D" id="3.40.50.720">
    <property type="entry name" value="NAD(P)-binding Rossmann-like Domain"/>
    <property type="match status" value="1"/>
</dbReference>
<keyword evidence="1" id="KW-0560">Oxidoreductase</keyword>
<dbReference type="InterPro" id="IPR055170">
    <property type="entry name" value="GFO_IDH_MocA-like_dom"/>
</dbReference>
<sequence>MKKVKVGIVGAGSWGECHLKAYLSIPHAEVVAVCDSNRDRLDEAAGRYGLNRKYTGINDMLNGCDLDLLSITTHERAHFIPVVTALKSGKHVVLDQPIATNPAAAHEMWKMAVQNRRQLLIVRLNRFLEPYAKLSKAIREERIGRLEQLVFTRSRSEALLKLYHRLPTYYEMLVHDLDLAFWLAGANRLKSMQAFGSKPFADGVRNIERFDFAFGNGVAGTMSNVWTSADESSPLTRGSLEIIGDKGSLTIDTGDISYLVGDPWARQSATVAANDQLQRHVSAALYEQLSAYCHLIAEQSAPDYSSLKQSSHIIDIVDAMTRSIDFHYAVSF</sequence>
<reference evidence="4 5" key="1">
    <citation type="submission" date="2019-03" db="EMBL/GenBank/DDBJ databases">
        <title>This is whole genome sequence of Paenibacillus sp MS74 strain.</title>
        <authorList>
            <person name="Trinh H.N."/>
        </authorList>
    </citation>
    <scope>NUCLEOTIDE SEQUENCE [LARGE SCALE GENOMIC DNA]</scope>
    <source>
        <strain evidence="4 5">MS74</strain>
    </source>
</reference>
<evidence type="ECO:0000259" key="3">
    <source>
        <dbReference type="Pfam" id="PF22725"/>
    </source>
</evidence>